<name>A0A8U0QPY6_SALNM</name>
<evidence type="ECO:0000313" key="3">
    <source>
        <dbReference type="RefSeq" id="XP_038848426.1"/>
    </source>
</evidence>
<dbReference type="Proteomes" id="UP000808372">
    <property type="component" value="Chromosome 1"/>
</dbReference>
<keyword evidence="2" id="KW-1185">Reference proteome</keyword>
<accession>A0A8U0QPY6</accession>
<protein>
    <submittedName>
        <fullName evidence="3">Uncharacterized protein LOC120046944 isoform X1</fullName>
    </submittedName>
</protein>
<dbReference type="GeneID" id="120046944"/>
<evidence type="ECO:0000313" key="2">
    <source>
        <dbReference type="Proteomes" id="UP000808372"/>
    </source>
</evidence>
<dbReference type="PANTHER" id="PTHR18881:SF2">
    <property type="entry name" value="POLYAMINE-MODULATED FACTOR 1-BINDING PROTEIN 1"/>
    <property type="match status" value="1"/>
</dbReference>
<dbReference type="RefSeq" id="XP_038848426.1">
    <property type="nucleotide sequence ID" value="XM_038992498.1"/>
</dbReference>
<dbReference type="KEGG" id="snh:120046944"/>
<dbReference type="GO" id="GO:0007283">
    <property type="term" value="P:spermatogenesis"/>
    <property type="evidence" value="ECO:0007669"/>
    <property type="project" value="TreeGrafter"/>
</dbReference>
<gene>
    <name evidence="3" type="primary">LOC120046944</name>
</gene>
<proteinExistence type="predicted"/>
<dbReference type="Gene3D" id="1.10.287.1490">
    <property type="match status" value="1"/>
</dbReference>
<organism evidence="2 3">
    <name type="scientific">Salvelinus namaycush</name>
    <name type="common">Lake trout</name>
    <name type="synonym">Salmo namaycush</name>
    <dbReference type="NCBI Taxonomy" id="8040"/>
    <lineage>
        <taxon>Eukaryota</taxon>
        <taxon>Metazoa</taxon>
        <taxon>Chordata</taxon>
        <taxon>Craniata</taxon>
        <taxon>Vertebrata</taxon>
        <taxon>Euteleostomi</taxon>
        <taxon>Actinopterygii</taxon>
        <taxon>Neopterygii</taxon>
        <taxon>Teleostei</taxon>
        <taxon>Protacanthopterygii</taxon>
        <taxon>Salmoniformes</taxon>
        <taxon>Salmonidae</taxon>
        <taxon>Salmoninae</taxon>
        <taxon>Salvelinus</taxon>
    </lineage>
</organism>
<keyword evidence="1" id="KW-0175">Coiled coil</keyword>
<reference evidence="3" key="1">
    <citation type="submission" date="2025-08" db="UniProtKB">
        <authorList>
            <consortium name="RefSeq"/>
        </authorList>
    </citation>
    <scope>IDENTIFICATION</scope>
    <source>
        <tissue evidence="3">White muscle</tissue>
    </source>
</reference>
<evidence type="ECO:0000256" key="1">
    <source>
        <dbReference type="SAM" id="Coils"/>
    </source>
</evidence>
<sequence length="206" mass="23374">MASLRENYHVKVAQVDALHSLCDSMEHKYSTAANEMEVLRQSLGNARSDSSLLHRESELVVTNVNQWVKEQKQGNERLNLKIKDQSKIIIHLTAEKDHLQKSVEGLQEEMKRLKAELEESRIEAEKFRASQASMSGQRSALTRLPVQLLHTDICEPVYPGGLKRHKRAQINDASGIAEEPVVYTKLADAVNKKLNRDWDIVEGLPK</sequence>
<feature type="coiled-coil region" evidence="1">
    <location>
        <begin position="89"/>
        <end position="130"/>
    </location>
</feature>
<dbReference type="PANTHER" id="PTHR18881">
    <property type="entry name" value="POLYAMINE-MODULATED FACTOR 1-BINDING PROTEIN 1-RELATED"/>
    <property type="match status" value="1"/>
</dbReference>
<dbReference type="AlphaFoldDB" id="A0A8U0QPY6"/>
<dbReference type="InterPro" id="IPR037391">
    <property type="entry name" value="PMF1-bd"/>
</dbReference>